<dbReference type="InterPro" id="IPR008979">
    <property type="entry name" value="Galactose-bd-like_sf"/>
</dbReference>
<evidence type="ECO:0000256" key="1">
    <source>
        <dbReference type="SAM" id="MobiDB-lite"/>
    </source>
</evidence>
<sequence>MTVYPIQATFTRGELAPELHGRVDIDHYRMGLARCENFYVLKQGGIRRRSGTVFVAEVKNSNDACRLFPFAFNESQAYAIEHGNGYCRFFALDGQVFNGGAPYEIPSPFALNDLDAIDYTQSADVLYMTHGSYAPRELRRASETSWAFSQYDFQDGPYLSENTTSTTLTPAETGHITPQMTGAATPSGTVTSGGGTQPYRIFNRDKSENITIDGGSHGFVQYQFPGGTRKVADAYWITSSSNAAQHGDYFTQWEFQGSNDGTNWVTLDSRDGETGWSGSETRYYEFDNDVAYEHYRLNFSGGGGADGVNTNVAELAIHQKASDQTPFDLTASSTAGINDGTGFQTSDVGRLIRLLGGDGVWRWAEITGRTSTTIVKIRLHGQALPDTSPIVTWALGAWSHESGWPHSVGFYQERLAFGRTYAQPRTVWLSKSLQFNSFGESEPVIASDGMSITMTGGHLNAISFIREGGDLVIGTSGSMRTLGPASTAEAFSSTNIQQRQQTTTGAAPIRPVTVGNTIIYGGFHKSALHEFSFSFDVNGYLSPELTVLSSHAFKAGISFLAYQEFPDGIIWCGLDDGTLTATTYDKAQKVVGISRHRIAGGQAGKTGTVESACIVPVENGDRLWMIVRRTINGQTRRFVEYLEMPFDGADVSEGIFLDCAVTIDSGGPVTTVNGAGHLEGLTIGVFADGVDLGDAVVSGGVFSLPGGIEASRITYGLRYESYAETLRMAQTGNRDGASIGRRARLVSVALDLMETGYIKAGSKARQFDYLFRRTDENLGSERELHTGFKTLSSEDHWSNGGVVVLRSDRAYPATIRSIVASVEGEP</sequence>
<protein>
    <recommendedName>
        <fullName evidence="4">F5/8 type C domain-containing protein</fullName>
    </recommendedName>
</protein>
<dbReference type="EMBL" id="JAPJZI010000001">
    <property type="protein sequence ID" value="MDA5398769.1"/>
    <property type="molecule type" value="Genomic_DNA"/>
</dbReference>
<evidence type="ECO:0000313" key="3">
    <source>
        <dbReference type="Proteomes" id="UP001151234"/>
    </source>
</evidence>
<feature type="region of interest" description="Disordered" evidence="1">
    <location>
        <begin position="174"/>
        <end position="195"/>
    </location>
</feature>
<dbReference type="SUPFAM" id="SSF49785">
    <property type="entry name" value="Galactose-binding domain-like"/>
    <property type="match status" value="1"/>
</dbReference>
<accession>A0A9X3ZH68</accession>
<feature type="compositionally biased region" description="Low complexity" evidence="1">
    <location>
        <begin position="181"/>
        <end position="190"/>
    </location>
</feature>
<reference evidence="2" key="1">
    <citation type="submission" date="2022-11" db="EMBL/GenBank/DDBJ databases">
        <title>Draft genome sequence of Hoeflea poritis E7-10 and Hoeflea prorocentri PM5-8, separated from scleractinian coral Porites lutea and marine dinoflagellate.</title>
        <authorList>
            <person name="Zhang G."/>
            <person name="Wei Q."/>
            <person name="Cai L."/>
        </authorList>
    </citation>
    <scope>NUCLEOTIDE SEQUENCE</scope>
    <source>
        <strain evidence="2">PM5-8</strain>
    </source>
</reference>
<dbReference type="RefSeq" id="WP_267990173.1">
    <property type="nucleotide sequence ID" value="NZ_JAPJZI010000001.1"/>
</dbReference>
<name>A0A9X3ZH68_9HYPH</name>
<proteinExistence type="predicted"/>
<organism evidence="2 3">
    <name type="scientific">Hoeflea prorocentri</name>
    <dbReference type="NCBI Taxonomy" id="1922333"/>
    <lineage>
        <taxon>Bacteria</taxon>
        <taxon>Pseudomonadati</taxon>
        <taxon>Pseudomonadota</taxon>
        <taxon>Alphaproteobacteria</taxon>
        <taxon>Hyphomicrobiales</taxon>
        <taxon>Rhizobiaceae</taxon>
        <taxon>Hoeflea</taxon>
    </lineage>
</organism>
<evidence type="ECO:0008006" key="4">
    <source>
        <dbReference type="Google" id="ProtNLM"/>
    </source>
</evidence>
<gene>
    <name evidence="2" type="ORF">OQ273_09335</name>
</gene>
<comment type="caution">
    <text evidence="2">The sequence shown here is derived from an EMBL/GenBank/DDBJ whole genome shotgun (WGS) entry which is preliminary data.</text>
</comment>
<dbReference type="AlphaFoldDB" id="A0A9X3ZH68"/>
<dbReference type="Proteomes" id="UP001151234">
    <property type="component" value="Unassembled WGS sequence"/>
</dbReference>
<dbReference type="Gene3D" id="2.60.120.260">
    <property type="entry name" value="Galactose-binding domain-like"/>
    <property type="match status" value="1"/>
</dbReference>
<keyword evidence="3" id="KW-1185">Reference proteome</keyword>
<evidence type="ECO:0000313" key="2">
    <source>
        <dbReference type="EMBL" id="MDA5398769.1"/>
    </source>
</evidence>